<evidence type="ECO:0000256" key="1">
    <source>
        <dbReference type="SAM" id="MobiDB-lite"/>
    </source>
</evidence>
<feature type="compositionally biased region" description="Basic and acidic residues" evidence="1">
    <location>
        <begin position="305"/>
        <end position="314"/>
    </location>
</feature>
<feature type="compositionally biased region" description="Basic and acidic residues" evidence="1">
    <location>
        <begin position="54"/>
        <end position="77"/>
    </location>
</feature>
<dbReference type="InterPro" id="IPR007224">
    <property type="entry name" value="TIF_Rrn11"/>
</dbReference>
<dbReference type="PANTHER" id="PTHR28244:SF1">
    <property type="entry name" value="RNA POLYMERASE I-SPECIFIC TRANSCRIPTION INITIATION FACTOR RRN11"/>
    <property type="match status" value="1"/>
</dbReference>
<dbReference type="Pfam" id="PF04090">
    <property type="entry name" value="Rrn11"/>
    <property type="match status" value="1"/>
</dbReference>
<dbReference type="EMBL" id="JBBBZM010000173">
    <property type="protein sequence ID" value="KAL0632357.1"/>
    <property type="molecule type" value="Genomic_DNA"/>
</dbReference>
<feature type="region of interest" description="Disordered" evidence="1">
    <location>
        <begin position="1"/>
        <end position="83"/>
    </location>
</feature>
<organism evidence="2 3">
    <name type="scientific">Discina gigas</name>
    <dbReference type="NCBI Taxonomy" id="1032678"/>
    <lineage>
        <taxon>Eukaryota</taxon>
        <taxon>Fungi</taxon>
        <taxon>Dikarya</taxon>
        <taxon>Ascomycota</taxon>
        <taxon>Pezizomycotina</taxon>
        <taxon>Pezizomycetes</taxon>
        <taxon>Pezizales</taxon>
        <taxon>Discinaceae</taxon>
        <taxon>Discina</taxon>
    </lineage>
</organism>
<dbReference type="Proteomes" id="UP001447188">
    <property type="component" value="Unassembled WGS sequence"/>
</dbReference>
<proteinExistence type="predicted"/>
<name>A0ABR3G8S4_9PEZI</name>
<dbReference type="InterPro" id="IPR053029">
    <property type="entry name" value="RNA_pol_I-specific_init_factor"/>
</dbReference>
<sequence>MDPSTHQHLFVAPPSWPRGPPRARKRRRSLPPLAPSWTVVNTPAPARTASLSDSGRDSRRDSGSDSDRSRSHPDPKAHRGGHTKRYTAILTTHNLLPPPPLPLFLRTKHLSAMTALLHRSLLERDYPRASRAFGLLLRCRAVDIRTMWSIGLEILLHRPDTQNFARAIEFVNRMVLEYPYTNNIHSYHPAFGRGVVGRVNVRPSVVEFYPALFNMLVKASEAAAAAAKEDDDGERGELRPERIREQIEALTMTPPWTDMAVLWLLRGMVCNWMADLEGRGQGRSGVLRREAELCFAKVKEMGAEVPEGVERGDGDSDVEEEGEGEGEGEKGNGDSDVGGEGNGDSGMEGEGDGDRDVEGEVTGGNDMKGEKVIWDHEAATDVQWPGI</sequence>
<feature type="compositionally biased region" description="Gly residues" evidence="1">
    <location>
        <begin position="336"/>
        <end position="346"/>
    </location>
</feature>
<evidence type="ECO:0000313" key="3">
    <source>
        <dbReference type="Proteomes" id="UP001447188"/>
    </source>
</evidence>
<evidence type="ECO:0000313" key="2">
    <source>
        <dbReference type="EMBL" id="KAL0632357.1"/>
    </source>
</evidence>
<accession>A0ABR3G8S4</accession>
<protein>
    <submittedName>
        <fullName evidence="2">Uncharacterized protein</fullName>
    </submittedName>
</protein>
<dbReference type="PANTHER" id="PTHR28244">
    <property type="entry name" value="RNA POLYMERASE I-SPECIFIC TRANSCRIPTION INITIATION FACTOR RRN11"/>
    <property type="match status" value="1"/>
</dbReference>
<feature type="compositionally biased region" description="Acidic residues" evidence="1">
    <location>
        <begin position="315"/>
        <end position="326"/>
    </location>
</feature>
<gene>
    <name evidence="2" type="ORF">Q9L58_008751</name>
</gene>
<feature type="compositionally biased region" description="Basic and acidic residues" evidence="1">
    <location>
        <begin position="367"/>
        <end position="379"/>
    </location>
</feature>
<keyword evidence="3" id="KW-1185">Reference proteome</keyword>
<feature type="region of interest" description="Disordered" evidence="1">
    <location>
        <begin position="305"/>
        <end position="387"/>
    </location>
</feature>
<comment type="caution">
    <text evidence="2">The sequence shown here is derived from an EMBL/GenBank/DDBJ whole genome shotgun (WGS) entry which is preliminary data.</text>
</comment>
<reference evidence="2 3" key="1">
    <citation type="submission" date="2024-02" db="EMBL/GenBank/DDBJ databases">
        <title>Discinaceae phylogenomics.</title>
        <authorList>
            <person name="Dirks A.C."/>
            <person name="James T.Y."/>
        </authorList>
    </citation>
    <scope>NUCLEOTIDE SEQUENCE [LARGE SCALE GENOMIC DNA]</scope>
    <source>
        <strain evidence="2 3">ACD0624</strain>
    </source>
</reference>